<dbReference type="Proteomes" id="UP000701853">
    <property type="component" value="Chromosome 9"/>
</dbReference>
<reference evidence="1 2" key="1">
    <citation type="journal article" date="2021" name="bioRxiv">
        <title>The Gossypium anomalum genome as a resource for cotton improvement and evolutionary analysis of hybrid incompatibility.</title>
        <authorList>
            <person name="Grover C.E."/>
            <person name="Yuan D."/>
            <person name="Arick M.A."/>
            <person name="Miller E.R."/>
            <person name="Hu G."/>
            <person name="Peterson D.G."/>
            <person name="Wendel J.F."/>
            <person name="Udall J.A."/>
        </authorList>
    </citation>
    <scope>NUCLEOTIDE SEQUENCE [LARGE SCALE GENOMIC DNA]</scope>
    <source>
        <strain evidence="1">JFW-Udall</strain>
        <tissue evidence="1">Leaf</tissue>
    </source>
</reference>
<sequence length="95" mass="10785">MHFAFLLGVVPALVLLFLPPWMFLLSEYFPVYSQDFHPKLPKHGSFFLLLAPRDPFVSKMDEPDSTSKLYHTIFPPLLFSASETSAHKNSTLSVS</sequence>
<comment type="caution">
    <text evidence="1">The sequence shown here is derived from an EMBL/GenBank/DDBJ whole genome shotgun (WGS) entry which is preliminary data.</text>
</comment>
<accession>A0A8J5Y9I9</accession>
<gene>
    <name evidence="1" type="ORF">CXB51_023936</name>
</gene>
<proteinExistence type="predicted"/>
<evidence type="ECO:0000313" key="2">
    <source>
        <dbReference type="Proteomes" id="UP000701853"/>
    </source>
</evidence>
<protein>
    <submittedName>
        <fullName evidence="1">Uncharacterized protein</fullName>
    </submittedName>
</protein>
<evidence type="ECO:0000313" key="1">
    <source>
        <dbReference type="EMBL" id="KAG8484728.1"/>
    </source>
</evidence>
<organism evidence="1 2">
    <name type="scientific">Gossypium anomalum</name>
    <dbReference type="NCBI Taxonomy" id="47600"/>
    <lineage>
        <taxon>Eukaryota</taxon>
        <taxon>Viridiplantae</taxon>
        <taxon>Streptophyta</taxon>
        <taxon>Embryophyta</taxon>
        <taxon>Tracheophyta</taxon>
        <taxon>Spermatophyta</taxon>
        <taxon>Magnoliopsida</taxon>
        <taxon>eudicotyledons</taxon>
        <taxon>Gunneridae</taxon>
        <taxon>Pentapetalae</taxon>
        <taxon>rosids</taxon>
        <taxon>malvids</taxon>
        <taxon>Malvales</taxon>
        <taxon>Malvaceae</taxon>
        <taxon>Malvoideae</taxon>
        <taxon>Gossypium</taxon>
    </lineage>
</organism>
<name>A0A8J5Y9I9_9ROSI</name>
<dbReference type="EMBL" id="JAHUZN010000009">
    <property type="protein sequence ID" value="KAG8484728.1"/>
    <property type="molecule type" value="Genomic_DNA"/>
</dbReference>
<keyword evidence="2" id="KW-1185">Reference proteome</keyword>
<dbReference type="AlphaFoldDB" id="A0A8J5Y9I9"/>